<gene>
    <name evidence="3" type="ORF">BBF96_09975</name>
</gene>
<dbReference type="SUPFAM" id="SSF48317">
    <property type="entry name" value="Acid phosphatase/Vanadium-dependent haloperoxidase"/>
    <property type="match status" value="1"/>
</dbReference>
<organism evidence="3 4">
    <name type="scientific">Anoxybacter fermentans</name>
    <dbReference type="NCBI Taxonomy" id="1323375"/>
    <lineage>
        <taxon>Bacteria</taxon>
        <taxon>Bacillati</taxon>
        <taxon>Bacillota</taxon>
        <taxon>Clostridia</taxon>
        <taxon>Halanaerobiales</taxon>
        <taxon>Anoxybacter</taxon>
    </lineage>
</organism>
<feature type="transmembrane region" description="Helical" evidence="1">
    <location>
        <begin position="52"/>
        <end position="75"/>
    </location>
</feature>
<dbReference type="Proteomes" id="UP000267250">
    <property type="component" value="Chromosome"/>
</dbReference>
<evidence type="ECO:0000313" key="3">
    <source>
        <dbReference type="EMBL" id="AZR73684.1"/>
    </source>
</evidence>
<keyword evidence="1" id="KW-0472">Membrane</keyword>
<feature type="transmembrane region" description="Helical" evidence="1">
    <location>
        <begin position="130"/>
        <end position="150"/>
    </location>
</feature>
<dbReference type="Pfam" id="PF14378">
    <property type="entry name" value="PAP2_3"/>
    <property type="match status" value="1"/>
</dbReference>
<protein>
    <recommendedName>
        <fullName evidence="2">Inositolphosphotransferase Aur1/Ipt1 domain-containing protein</fullName>
    </recommendedName>
</protein>
<feature type="transmembrane region" description="Helical" evidence="1">
    <location>
        <begin position="186"/>
        <end position="204"/>
    </location>
</feature>
<accession>A0A3S9SZH4</accession>
<dbReference type="InterPro" id="IPR026841">
    <property type="entry name" value="Aur1/Ipt1"/>
</dbReference>
<sequence length="216" mass="25486">MFSRLFYRQNEKIILLFLSGLYLLISSLYPLFNHPKKFTFYFGIFLDNFVPFTPYWIIPYIIWYAYIPLVGFIIFLNNRKFYLKLILSFNIGVLICFVIYSIFQTTVPRPDVIGTDIFSQLVRIIYKNDLPYNCFPSIHVLTTYLCMKVIKKVEEIKKNLKIFFIIIGWLINLSTLFVKQHVFLDLVSGILLATLVFNLVSGLVERFYSVEAKSKC</sequence>
<dbReference type="EMBL" id="CP016379">
    <property type="protein sequence ID" value="AZR73684.1"/>
    <property type="molecule type" value="Genomic_DNA"/>
</dbReference>
<dbReference type="RefSeq" id="WP_127017032.1">
    <property type="nucleotide sequence ID" value="NZ_CP016379.1"/>
</dbReference>
<dbReference type="AlphaFoldDB" id="A0A3S9SZH4"/>
<proteinExistence type="predicted"/>
<evidence type="ECO:0000259" key="2">
    <source>
        <dbReference type="Pfam" id="PF14378"/>
    </source>
</evidence>
<name>A0A3S9SZH4_9FIRM</name>
<dbReference type="OrthoDB" id="9790723at2"/>
<feature type="domain" description="Inositolphosphotransferase Aur1/Ipt1" evidence="2">
    <location>
        <begin position="61"/>
        <end position="197"/>
    </location>
</feature>
<feature type="transmembrane region" description="Helical" evidence="1">
    <location>
        <begin position="12"/>
        <end position="32"/>
    </location>
</feature>
<feature type="transmembrane region" description="Helical" evidence="1">
    <location>
        <begin position="162"/>
        <end position="180"/>
    </location>
</feature>
<keyword evidence="1" id="KW-1133">Transmembrane helix</keyword>
<evidence type="ECO:0000313" key="4">
    <source>
        <dbReference type="Proteomes" id="UP000267250"/>
    </source>
</evidence>
<keyword evidence="1" id="KW-0812">Transmembrane</keyword>
<dbReference type="InterPro" id="IPR036938">
    <property type="entry name" value="PAP2/HPO_sf"/>
</dbReference>
<feature type="transmembrane region" description="Helical" evidence="1">
    <location>
        <begin position="82"/>
        <end position="103"/>
    </location>
</feature>
<evidence type="ECO:0000256" key="1">
    <source>
        <dbReference type="SAM" id="Phobius"/>
    </source>
</evidence>
<dbReference type="KEGG" id="aft:BBF96_09975"/>
<dbReference type="GO" id="GO:0016020">
    <property type="term" value="C:membrane"/>
    <property type="evidence" value="ECO:0007669"/>
    <property type="project" value="UniProtKB-SubCell"/>
</dbReference>
<reference evidence="3 4" key="1">
    <citation type="submission" date="2016-07" db="EMBL/GenBank/DDBJ databases">
        <title>Genome and transcriptome analysis of iron-reducing fermentative bacteria Anoxybacter fermentans.</title>
        <authorList>
            <person name="Zeng X."/>
            <person name="Shao Z."/>
        </authorList>
    </citation>
    <scope>NUCLEOTIDE SEQUENCE [LARGE SCALE GENOMIC DNA]</scope>
    <source>
        <strain evidence="3 4">DY22613</strain>
    </source>
</reference>
<keyword evidence="4" id="KW-1185">Reference proteome</keyword>